<dbReference type="PANTHER" id="PTHR13768">
    <property type="entry name" value="SOLUBLE NSF ATTACHMENT PROTEIN SNAP"/>
    <property type="match status" value="1"/>
</dbReference>
<comment type="subcellular location">
    <subcellularLocation>
        <location evidence="1">Membrane</location>
        <topology evidence="1">Peripheral membrane protein</topology>
    </subcellularLocation>
</comment>
<dbReference type="InterPro" id="IPR000744">
    <property type="entry name" value="NSF_attach"/>
</dbReference>
<dbReference type="EMBL" id="LT554417">
    <property type="protein sequence ID" value="SAM04864.1"/>
    <property type="molecule type" value="Genomic_DNA"/>
</dbReference>
<dbReference type="GO" id="GO:0005774">
    <property type="term" value="C:vacuolar membrane"/>
    <property type="evidence" value="ECO:0007669"/>
    <property type="project" value="TreeGrafter"/>
</dbReference>
<organism evidence="10">
    <name type="scientific">Absidia glauca</name>
    <name type="common">Pin mould</name>
    <dbReference type="NCBI Taxonomy" id="4829"/>
    <lineage>
        <taxon>Eukaryota</taxon>
        <taxon>Fungi</taxon>
        <taxon>Fungi incertae sedis</taxon>
        <taxon>Mucoromycota</taxon>
        <taxon>Mucoromycotina</taxon>
        <taxon>Mucoromycetes</taxon>
        <taxon>Mucorales</taxon>
        <taxon>Cunninghamellaceae</taxon>
        <taxon>Absidia</taxon>
    </lineage>
</organism>
<dbReference type="Pfam" id="PF14938">
    <property type="entry name" value="SNAP"/>
    <property type="match status" value="1"/>
</dbReference>
<evidence type="ECO:0000256" key="3">
    <source>
        <dbReference type="ARBA" id="ARBA00022448"/>
    </source>
</evidence>
<evidence type="ECO:0000256" key="2">
    <source>
        <dbReference type="ARBA" id="ARBA00010050"/>
    </source>
</evidence>
<dbReference type="PANTHER" id="PTHR13768:SF2">
    <property type="entry name" value="GAMMA-SOLUBLE NSF ATTACHMENT PROTEIN"/>
    <property type="match status" value="1"/>
</dbReference>
<dbReference type="GO" id="GO:0019905">
    <property type="term" value="F:syntaxin binding"/>
    <property type="evidence" value="ECO:0007669"/>
    <property type="project" value="TreeGrafter"/>
</dbReference>
<keyword evidence="3" id="KW-0813">Transport</keyword>
<evidence type="ECO:0000256" key="4">
    <source>
        <dbReference type="ARBA" id="ARBA00022892"/>
    </source>
</evidence>
<name>A0A168QJE4_ABSGL</name>
<sequence>MLSSTKGLFRKPDWDLAASCFERAATSFKIARSYDQAVQAYTKTSEAYFKADGIHLAGKAMENAGFLLAQNLNQPQRAADAYKQASDLFMADGKMDRAAEELEKAARAMENIDVNAAIELYSSACSLFEQEDRGRFAQEIFKRAISLSVRSRKYAKAIELIHRQSLVLQKLASRSHMYKANLSLLIILFALGDEVEAGKQFNNMCANDAGFAQSEEADIGQSLLQAYDEVDQVLLEKTVRRQQVTFLDNEVAKLSRTLTVPGESLSFQPPTSSYRTNQQTYKSSAPPPSSSSAYGAPPPTKHDLYGRPPSNQQPAPSSPPPPPQYSGPQHGYPAEKQGYPVEKQQQPVSDVDLDEEFARLNTNPSSHQQPPRHDQGPPPPFHHHDDDDDEDDLR</sequence>
<reference evidence="10" key="1">
    <citation type="submission" date="2016-04" db="EMBL/GenBank/DDBJ databases">
        <authorList>
            <person name="Evans L.H."/>
            <person name="Alamgir A."/>
            <person name="Owens N."/>
            <person name="Weber N.D."/>
            <person name="Virtaneva K."/>
            <person name="Barbian K."/>
            <person name="Babar A."/>
            <person name="Rosenke K."/>
        </authorList>
    </citation>
    <scope>NUCLEOTIDE SEQUENCE [LARGE SCALE GENOMIC DNA]</scope>
    <source>
        <strain evidence="10">CBS 101.48</strain>
    </source>
</reference>
<evidence type="ECO:0000256" key="1">
    <source>
        <dbReference type="ARBA" id="ARBA00004170"/>
    </source>
</evidence>
<dbReference type="OrthoDB" id="9984275at2759"/>
<feature type="compositionally biased region" description="Pro residues" evidence="9">
    <location>
        <begin position="316"/>
        <end position="325"/>
    </location>
</feature>
<feature type="region of interest" description="Disordered" evidence="9">
    <location>
        <begin position="262"/>
        <end position="394"/>
    </location>
</feature>
<keyword evidence="5" id="KW-0653">Protein transport</keyword>
<dbReference type="AlphaFoldDB" id="A0A168QJE4"/>
<dbReference type="OMA" id="RSWFHAA"/>
<dbReference type="InterPro" id="IPR011990">
    <property type="entry name" value="TPR-like_helical_dom_sf"/>
</dbReference>
<evidence type="ECO:0000256" key="8">
    <source>
        <dbReference type="ARBA" id="ARBA00042485"/>
    </source>
</evidence>
<accession>A0A168QJE4</accession>
<keyword evidence="4" id="KW-0931">ER-Golgi transport</keyword>
<dbReference type="GO" id="GO:0006886">
    <property type="term" value="P:intracellular protein transport"/>
    <property type="evidence" value="ECO:0007669"/>
    <property type="project" value="InterPro"/>
</dbReference>
<evidence type="ECO:0000313" key="10">
    <source>
        <dbReference type="EMBL" id="SAM04864.1"/>
    </source>
</evidence>
<proteinExistence type="inferred from homology"/>
<dbReference type="GO" id="GO:0031201">
    <property type="term" value="C:SNARE complex"/>
    <property type="evidence" value="ECO:0007669"/>
    <property type="project" value="TreeGrafter"/>
</dbReference>
<dbReference type="SUPFAM" id="SSF48452">
    <property type="entry name" value="TPR-like"/>
    <property type="match status" value="1"/>
</dbReference>
<dbReference type="GO" id="GO:0016192">
    <property type="term" value="P:vesicle-mediated transport"/>
    <property type="evidence" value="ECO:0007669"/>
    <property type="project" value="UniProtKB-KW"/>
</dbReference>
<dbReference type="Gene3D" id="1.25.40.10">
    <property type="entry name" value="Tetratricopeptide repeat domain"/>
    <property type="match status" value="1"/>
</dbReference>
<dbReference type="STRING" id="4829.A0A168QJE4"/>
<evidence type="ECO:0000256" key="7">
    <source>
        <dbReference type="ARBA" id="ARBA00040047"/>
    </source>
</evidence>
<protein>
    <recommendedName>
        <fullName evidence="7">Gamma-soluble NSF attachment protein</fullName>
    </recommendedName>
    <alternativeName>
        <fullName evidence="8">N-ethylmaleimide-sensitive factor attachment protein gamma</fullName>
    </alternativeName>
</protein>
<dbReference type="GO" id="GO:0005483">
    <property type="term" value="F:soluble NSF attachment protein activity"/>
    <property type="evidence" value="ECO:0007669"/>
    <property type="project" value="TreeGrafter"/>
</dbReference>
<dbReference type="InParanoid" id="A0A168QJE4"/>
<keyword evidence="11" id="KW-1185">Reference proteome</keyword>
<evidence type="ECO:0000313" key="11">
    <source>
        <dbReference type="Proteomes" id="UP000078561"/>
    </source>
</evidence>
<gene>
    <name evidence="10" type="primary">ABSGL_10730.1 scaffold 12033</name>
</gene>
<evidence type="ECO:0000256" key="9">
    <source>
        <dbReference type="SAM" id="MobiDB-lite"/>
    </source>
</evidence>
<evidence type="ECO:0000256" key="5">
    <source>
        <dbReference type="ARBA" id="ARBA00022927"/>
    </source>
</evidence>
<evidence type="ECO:0000256" key="6">
    <source>
        <dbReference type="ARBA" id="ARBA00023136"/>
    </source>
</evidence>
<feature type="compositionally biased region" description="Polar residues" evidence="9">
    <location>
        <begin position="265"/>
        <end position="282"/>
    </location>
</feature>
<keyword evidence="6" id="KW-0472">Membrane</keyword>
<comment type="similarity">
    <text evidence="2">Belongs to the SNAP family.</text>
</comment>
<dbReference type="Proteomes" id="UP000078561">
    <property type="component" value="Unassembled WGS sequence"/>
</dbReference>